<proteinExistence type="predicted"/>
<keyword evidence="2" id="KW-1185">Reference proteome</keyword>
<feature type="non-terminal residue" evidence="1">
    <location>
        <position position="64"/>
    </location>
</feature>
<evidence type="ECO:0000313" key="1">
    <source>
        <dbReference type="EMBL" id="VTJ82238.1"/>
    </source>
</evidence>
<dbReference type="Proteomes" id="UP000335636">
    <property type="component" value="Unassembled WGS sequence"/>
</dbReference>
<dbReference type="AlphaFoldDB" id="A0A5E4CKB8"/>
<name>A0A5E4CKB8_MARMO</name>
<accession>A0A5E4CKB8</accession>
<sequence length="64" mass="7291">MMALAFSGLSERLHGHKKMHKKIPKHVTELIVTVCPLRPVCCKVHRIEQFLTSTTKSPFSTMKT</sequence>
<gene>
    <name evidence="1" type="ORF">MONAX_5E004559</name>
</gene>
<protein>
    <submittedName>
        <fullName evidence="1">Uncharacterized protein</fullName>
    </submittedName>
</protein>
<evidence type="ECO:0000313" key="2">
    <source>
        <dbReference type="Proteomes" id="UP000335636"/>
    </source>
</evidence>
<comment type="caution">
    <text evidence="1">The sequence shown here is derived from an EMBL/GenBank/DDBJ whole genome shotgun (WGS) entry which is preliminary data.</text>
</comment>
<organism evidence="1 2">
    <name type="scientific">Marmota monax</name>
    <name type="common">Woodchuck</name>
    <dbReference type="NCBI Taxonomy" id="9995"/>
    <lineage>
        <taxon>Eukaryota</taxon>
        <taxon>Metazoa</taxon>
        <taxon>Chordata</taxon>
        <taxon>Craniata</taxon>
        <taxon>Vertebrata</taxon>
        <taxon>Euteleostomi</taxon>
        <taxon>Mammalia</taxon>
        <taxon>Eutheria</taxon>
        <taxon>Euarchontoglires</taxon>
        <taxon>Glires</taxon>
        <taxon>Rodentia</taxon>
        <taxon>Sciuromorpha</taxon>
        <taxon>Sciuridae</taxon>
        <taxon>Xerinae</taxon>
        <taxon>Marmotini</taxon>
        <taxon>Marmota</taxon>
    </lineage>
</organism>
<dbReference type="EMBL" id="CABDUW010001514">
    <property type="protein sequence ID" value="VTJ82238.1"/>
    <property type="molecule type" value="Genomic_DNA"/>
</dbReference>
<reference evidence="1" key="1">
    <citation type="submission" date="2019-04" db="EMBL/GenBank/DDBJ databases">
        <authorList>
            <person name="Alioto T."/>
            <person name="Alioto T."/>
        </authorList>
    </citation>
    <scope>NUCLEOTIDE SEQUENCE [LARGE SCALE GENOMIC DNA]</scope>
</reference>